<name>A0AA37USS4_9PEZI</name>
<dbReference type="EMBL" id="BQXU01000036">
    <property type="protein sequence ID" value="GKT50403.1"/>
    <property type="molecule type" value="Genomic_DNA"/>
</dbReference>
<proteinExistence type="predicted"/>
<dbReference type="GeneID" id="73331386"/>
<comment type="caution">
    <text evidence="1">The sequence shown here is derived from an EMBL/GenBank/DDBJ whole genome shotgun (WGS) entry which is preliminary data.</text>
</comment>
<protein>
    <submittedName>
        <fullName evidence="1">Uncharacterized protein</fullName>
    </submittedName>
</protein>
<organism evidence="1 2">
    <name type="scientific">Colletotrichum spaethianum</name>
    <dbReference type="NCBI Taxonomy" id="700344"/>
    <lineage>
        <taxon>Eukaryota</taxon>
        <taxon>Fungi</taxon>
        <taxon>Dikarya</taxon>
        <taxon>Ascomycota</taxon>
        <taxon>Pezizomycotina</taxon>
        <taxon>Sordariomycetes</taxon>
        <taxon>Hypocreomycetidae</taxon>
        <taxon>Glomerellales</taxon>
        <taxon>Glomerellaceae</taxon>
        <taxon>Colletotrichum</taxon>
        <taxon>Colletotrichum spaethianum species complex</taxon>
    </lineage>
</organism>
<reference evidence="1 2" key="1">
    <citation type="submission" date="2022-03" db="EMBL/GenBank/DDBJ databases">
        <title>Genome data of Colletotrichum spp.</title>
        <authorList>
            <person name="Utami Y.D."/>
            <person name="Hiruma K."/>
        </authorList>
    </citation>
    <scope>NUCLEOTIDE SEQUENCE [LARGE SCALE GENOMIC DNA]</scope>
    <source>
        <strain evidence="1 2">MAFF 239500</strain>
    </source>
</reference>
<evidence type="ECO:0000313" key="2">
    <source>
        <dbReference type="Proteomes" id="UP001055115"/>
    </source>
</evidence>
<accession>A0AA37USS4</accession>
<gene>
    <name evidence="1" type="ORF">ColSpa_10584</name>
</gene>
<keyword evidence="2" id="KW-1185">Reference proteome</keyword>
<sequence>MASKAGDEVLRVLKPPHLSIKADTSTVLAPMKTSRSVFPVTVGKYGDMDHVTAHQELAIIALPDGMGQMRPREREGARLALIFTGFGLAEDSGYVMTRE</sequence>
<dbReference type="AlphaFoldDB" id="A0AA37USS4"/>
<dbReference type="Proteomes" id="UP001055115">
    <property type="component" value="Unassembled WGS sequence"/>
</dbReference>
<evidence type="ECO:0000313" key="1">
    <source>
        <dbReference type="EMBL" id="GKT50403.1"/>
    </source>
</evidence>
<dbReference type="RefSeq" id="XP_049132753.1">
    <property type="nucleotide sequence ID" value="XM_049276796.1"/>
</dbReference>